<dbReference type="GO" id="GO:0003677">
    <property type="term" value="F:DNA binding"/>
    <property type="evidence" value="ECO:0007669"/>
    <property type="project" value="UniProtKB-KW"/>
</dbReference>
<reference evidence="8 9" key="1">
    <citation type="submission" date="2016-10" db="EMBL/GenBank/DDBJ databases">
        <authorList>
            <person name="de Groot N.N."/>
        </authorList>
    </citation>
    <scope>NUCLEOTIDE SEQUENCE [LARGE SCALE GENOMIC DNA]</scope>
    <source>
        <strain evidence="8 9">CGMCC 4.7037</strain>
    </source>
</reference>
<keyword evidence="1 5" id="KW-0597">Phosphoprotein</keyword>
<feature type="domain" description="Response regulatory" evidence="7">
    <location>
        <begin position="3"/>
        <end position="119"/>
    </location>
</feature>
<name>A0A1H5XZ28_9ACTN</name>
<dbReference type="InterPro" id="IPR011006">
    <property type="entry name" value="CheY-like_superfamily"/>
</dbReference>
<protein>
    <submittedName>
        <fullName evidence="8">DNA-binding response regulator, NarL/FixJ family, contains REC and HTH domains</fullName>
    </submittedName>
</protein>
<dbReference type="InterPro" id="IPR058245">
    <property type="entry name" value="NreC/VraR/RcsB-like_REC"/>
</dbReference>
<organism evidence="8 9">
    <name type="scientific">Nonomuraea solani</name>
    <dbReference type="NCBI Taxonomy" id="1144553"/>
    <lineage>
        <taxon>Bacteria</taxon>
        <taxon>Bacillati</taxon>
        <taxon>Actinomycetota</taxon>
        <taxon>Actinomycetes</taxon>
        <taxon>Streptosporangiales</taxon>
        <taxon>Streptosporangiaceae</taxon>
        <taxon>Nonomuraea</taxon>
    </lineage>
</organism>
<evidence type="ECO:0000313" key="9">
    <source>
        <dbReference type="Proteomes" id="UP000236732"/>
    </source>
</evidence>
<dbReference type="InterPro" id="IPR016032">
    <property type="entry name" value="Sig_transdc_resp-reg_C-effctor"/>
</dbReference>
<dbReference type="CDD" id="cd06170">
    <property type="entry name" value="LuxR_C_like"/>
    <property type="match status" value="1"/>
</dbReference>
<evidence type="ECO:0000313" key="8">
    <source>
        <dbReference type="EMBL" id="SEG17089.1"/>
    </source>
</evidence>
<evidence type="ECO:0000256" key="3">
    <source>
        <dbReference type="ARBA" id="ARBA00023125"/>
    </source>
</evidence>
<evidence type="ECO:0000259" key="7">
    <source>
        <dbReference type="PROSITE" id="PS50110"/>
    </source>
</evidence>
<dbReference type="InterPro" id="IPR000792">
    <property type="entry name" value="Tscrpt_reg_LuxR_C"/>
</dbReference>
<dbReference type="PROSITE" id="PS50043">
    <property type="entry name" value="HTH_LUXR_2"/>
    <property type="match status" value="1"/>
</dbReference>
<dbReference type="PANTHER" id="PTHR43214:SF24">
    <property type="entry name" value="TRANSCRIPTIONAL REGULATORY PROTEIN NARL-RELATED"/>
    <property type="match status" value="1"/>
</dbReference>
<dbReference type="OrthoDB" id="154278at2"/>
<keyword evidence="9" id="KW-1185">Reference proteome</keyword>
<evidence type="ECO:0000256" key="5">
    <source>
        <dbReference type="PROSITE-ProRule" id="PRU00169"/>
    </source>
</evidence>
<proteinExistence type="predicted"/>
<gene>
    <name evidence="8" type="ORF">SAMN05444920_10281</name>
</gene>
<dbReference type="EMBL" id="FNVT01000002">
    <property type="protein sequence ID" value="SEG17089.1"/>
    <property type="molecule type" value="Genomic_DNA"/>
</dbReference>
<keyword evidence="3 8" id="KW-0238">DNA-binding</keyword>
<dbReference type="RefSeq" id="WP_103954833.1">
    <property type="nucleotide sequence ID" value="NZ_FNVT01000002.1"/>
</dbReference>
<dbReference type="GO" id="GO:0006355">
    <property type="term" value="P:regulation of DNA-templated transcription"/>
    <property type="evidence" value="ECO:0007669"/>
    <property type="project" value="InterPro"/>
</dbReference>
<dbReference type="PANTHER" id="PTHR43214">
    <property type="entry name" value="TWO-COMPONENT RESPONSE REGULATOR"/>
    <property type="match status" value="1"/>
</dbReference>
<evidence type="ECO:0000256" key="4">
    <source>
        <dbReference type="ARBA" id="ARBA00023163"/>
    </source>
</evidence>
<keyword evidence="2" id="KW-0805">Transcription regulation</keyword>
<dbReference type="Proteomes" id="UP000236732">
    <property type="component" value="Unassembled WGS sequence"/>
</dbReference>
<sequence>MIRTLLVDDESLIRAGLRFILESAPDVEVVGEAADGDEAVDAVHRLRPDVILMDIRMPRTDGLAATEAIRLLAPAPAVVILTTFDSDEHVFTALEAGACGFLLKDTSPHDLIQAVRLAHGGDSMLSPRVTRRLIHRVTTDVPVRRRRDALARLETLTGREREVLTEVGLGRSNTEIAASLHVSEATVKSHISHLFDKLAVTNRVQVAIAAYRAGLVD</sequence>
<keyword evidence="4" id="KW-0804">Transcription</keyword>
<dbReference type="Gene3D" id="3.40.50.2300">
    <property type="match status" value="1"/>
</dbReference>
<dbReference type="PROSITE" id="PS50110">
    <property type="entry name" value="RESPONSE_REGULATORY"/>
    <property type="match status" value="1"/>
</dbReference>
<dbReference type="AlphaFoldDB" id="A0A1H5XZ28"/>
<evidence type="ECO:0000259" key="6">
    <source>
        <dbReference type="PROSITE" id="PS50043"/>
    </source>
</evidence>
<dbReference type="PRINTS" id="PR00038">
    <property type="entry name" value="HTHLUXR"/>
</dbReference>
<dbReference type="GO" id="GO:0000160">
    <property type="term" value="P:phosphorelay signal transduction system"/>
    <property type="evidence" value="ECO:0007669"/>
    <property type="project" value="InterPro"/>
</dbReference>
<dbReference type="Pfam" id="PF00196">
    <property type="entry name" value="GerE"/>
    <property type="match status" value="1"/>
</dbReference>
<evidence type="ECO:0000256" key="2">
    <source>
        <dbReference type="ARBA" id="ARBA00023015"/>
    </source>
</evidence>
<dbReference type="CDD" id="cd17535">
    <property type="entry name" value="REC_NarL-like"/>
    <property type="match status" value="1"/>
</dbReference>
<dbReference type="Pfam" id="PF00072">
    <property type="entry name" value="Response_reg"/>
    <property type="match status" value="1"/>
</dbReference>
<dbReference type="PROSITE" id="PS00622">
    <property type="entry name" value="HTH_LUXR_1"/>
    <property type="match status" value="1"/>
</dbReference>
<feature type="modified residue" description="4-aspartylphosphate" evidence="5">
    <location>
        <position position="54"/>
    </location>
</feature>
<dbReference type="SMART" id="SM00421">
    <property type="entry name" value="HTH_LUXR"/>
    <property type="match status" value="1"/>
</dbReference>
<dbReference type="SUPFAM" id="SSF46894">
    <property type="entry name" value="C-terminal effector domain of the bipartite response regulators"/>
    <property type="match status" value="1"/>
</dbReference>
<dbReference type="InterPro" id="IPR001789">
    <property type="entry name" value="Sig_transdc_resp-reg_receiver"/>
</dbReference>
<accession>A0A1H5XZ28</accession>
<dbReference type="SMART" id="SM00448">
    <property type="entry name" value="REC"/>
    <property type="match status" value="1"/>
</dbReference>
<feature type="domain" description="HTH luxR-type" evidence="6">
    <location>
        <begin position="149"/>
        <end position="214"/>
    </location>
</feature>
<dbReference type="SUPFAM" id="SSF52172">
    <property type="entry name" value="CheY-like"/>
    <property type="match status" value="1"/>
</dbReference>
<dbReference type="InterPro" id="IPR039420">
    <property type="entry name" value="WalR-like"/>
</dbReference>
<evidence type="ECO:0000256" key="1">
    <source>
        <dbReference type="ARBA" id="ARBA00022553"/>
    </source>
</evidence>